<evidence type="ECO:0000313" key="4">
    <source>
        <dbReference type="EMBL" id="QKJ20280.1"/>
    </source>
</evidence>
<dbReference type="Proteomes" id="UP000502498">
    <property type="component" value="Chromosome"/>
</dbReference>
<feature type="region of interest" description="Disordered" evidence="3">
    <location>
        <begin position="1"/>
        <end position="41"/>
    </location>
</feature>
<dbReference type="SUPFAM" id="SSF51161">
    <property type="entry name" value="Trimeric LpxA-like enzymes"/>
    <property type="match status" value="1"/>
</dbReference>
<dbReference type="EMBL" id="CP054038">
    <property type="protein sequence ID" value="QKJ20280.1"/>
    <property type="molecule type" value="Genomic_DNA"/>
</dbReference>
<dbReference type="InterPro" id="IPR018357">
    <property type="entry name" value="Hexapep_transf_CS"/>
</dbReference>
<dbReference type="GO" id="GO:0016746">
    <property type="term" value="F:acyltransferase activity"/>
    <property type="evidence" value="ECO:0007669"/>
    <property type="project" value="UniProtKB-KW"/>
</dbReference>
<dbReference type="InterPro" id="IPR051159">
    <property type="entry name" value="Hexapeptide_acetyltransf"/>
</dbReference>
<dbReference type="Gene3D" id="2.160.10.10">
    <property type="entry name" value="Hexapeptide repeat proteins"/>
    <property type="match status" value="1"/>
</dbReference>
<keyword evidence="4" id="KW-0012">Acyltransferase</keyword>
<proteinExistence type="predicted"/>
<dbReference type="InterPro" id="IPR011004">
    <property type="entry name" value="Trimer_LpxA-like_sf"/>
</dbReference>
<sequence length="223" mass="23943">MRLPPRPRDQRDRARHRRPARAHGIAARGAHLRAGARREAGRRVSRGRDALRSILDWRTYAQALRLAHFSSYSFVRQVRLLQRGEGVSMAPNVSFRNAERITIGAGTHIGEFSLLWAGNSRGRIDIGEKVLFAPHVMVTASNYGIERGPVPIMDQPKVEDDVVIGAGAWLGANVVVLAGVTIGEGAVVAAGAVVTKDVPAFAIAGGVPARVIGERPSGGDERA</sequence>
<gene>
    <name evidence="4" type="ORF">HQM25_13545</name>
</gene>
<dbReference type="PROSITE" id="PS00101">
    <property type="entry name" value="HEXAPEP_TRANSFERASES"/>
    <property type="match status" value="1"/>
</dbReference>
<organism evidence="4 5">
    <name type="scientific">Microbacterium hominis</name>
    <dbReference type="NCBI Taxonomy" id="162426"/>
    <lineage>
        <taxon>Bacteria</taxon>
        <taxon>Bacillati</taxon>
        <taxon>Actinomycetota</taxon>
        <taxon>Actinomycetes</taxon>
        <taxon>Micrococcales</taxon>
        <taxon>Microbacteriaceae</taxon>
        <taxon>Microbacterium</taxon>
    </lineage>
</organism>
<evidence type="ECO:0000256" key="1">
    <source>
        <dbReference type="ARBA" id="ARBA00022679"/>
    </source>
</evidence>
<dbReference type="Pfam" id="PF00132">
    <property type="entry name" value="Hexapep"/>
    <property type="match status" value="1"/>
</dbReference>
<dbReference type="AlphaFoldDB" id="A0A7D4TGN6"/>
<keyword evidence="1 4" id="KW-0808">Transferase</keyword>
<feature type="compositionally biased region" description="Basic and acidic residues" evidence="3">
    <location>
        <begin position="1"/>
        <end position="12"/>
    </location>
</feature>
<protein>
    <submittedName>
        <fullName evidence="4">Acyltransferase</fullName>
    </submittedName>
</protein>
<name>A0A7D4TGN6_9MICO</name>
<dbReference type="PANTHER" id="PTHR23416:SF78">
    <property type="entry name" value="LIPOPOLYSACCHARIDE BIOSYNTHESIS O-ACETYL TRANSFERASE WBBJ-RELATED"/>
    <property type="match status" value="1"/>
</dbReference>
<accession>A0A7D4TGN6</accession>
<dbReference type="InterPro" id="IPR001451">
    <property type="entry name" value="Hexapep"/>
</dbReference>
<keyword evidence="2" id="KW-0677">Repeat</keyword>
<dbReference type="PANTHER" id="PTHR23416">
    <property type="entry name" value="SIALIC ACID SYNTHASE-RELATED"/>
    <property type="match status" value="1"/>
</dbReference>
<dbReference type="CDD" id="cd04647">
    <property type="entry name" value="LbH_MAT_like"/>
    <property type="match status" value="1"/>
</dbReference>
<evidence type="ECO:0000256" key="3">
    <source>
        <dbReference type="SAM" id="MobiDB-lite"/>
    </source>
</evidence>
<reference evidence="4 5" key="1">
    <citation type="submission" date="2020-05" db="EMBL/GenBank/DDBJ databases">
        <title>Strain PA2F3 complete genome.</title>
        <authorList>
            <person name="Kim Y.-S."/>
            <person name="Kim S.-J."/>
            <person name="Jung H.-k."/>
            <person name="Kim S.-E."/>
            <person name="Kim K.-H."/>
        </authorList>
    </citation>
    <scope>NUCLEOTIDE SEQUENCE [LARGE SCALE GENOMIC DNA]</scope>
    <source>
        <strain evidence="4 5">PA2F3</strain>
    </source>
</reference>
<evidence type="ECO:0000256" key="2">
    <source>
        <dbReference type="ARBA" id="ARBA00022737"/>
    </source>
</evidence>
<evidence type="ECO:0000313" key="5">
    <source>
        <dbReference type="Proteomes" id="UP000502498"/>
    </source>
</evidence>